<organism evidence="2 3">
    <name type="scientific">Streblomastix strix</name>
    <dbReference type="NCBI Taxonomy" id="222440"/>
    <lineage>
        <taxon>Eukaryota</taxon>
        <taxon>Metamonada</taxon>
        <taxon>Preaxostyla</taxon>
        <taxon>Oxymonadida</taxon>
        <taxon>Streblomastigidae</taxon>
        <taxon>Streblomastix</taxon>
    </lineage>
</organism>
<feature type="compositionally biased region" description="Polar residues" evidence="1">
    <location>
        <begin position="288"/>
        <end position="314"/>
    </location>
</feature>
<dbReference type="EMBL" id="SNRW01001459">
    <property type="protein sequence ID" value="KAA6396310.1"/>
    <property type="molecule type" value="Genomic_DNA"/>
</dbReference>
<accession>A0A5J4WMU4</accession>
<evidence type="ECO:0000313" key="3">
    <source>
        <dbReference type="Proteomes" id="UP000324800"/>
    </source>
</evidence>
<name>A0A5J4WMU4_9EUKA</name>
<dbReference type="AlphaFoldDB" id="A0A5J4WMU4"/>
<feature type="compositionally biased region" description="Polar residues" evidence="1">
    <location>
        <begin position="258"/>
        <end position="280"/>
    </location>
</feature>
<proteinExistence type="predicted"/>
<protein>
    <submittedName>
        <fullName evidence="2">Uncharacterized protein</fullName>
    </submittedName>
</protein>
<evidence type="ECO:0000256" key="1">
    <source>
        <dbReference type="SAM" id="MobiDB-lite"/>
    </source>
</evidence>
<evidence type="ECO:0000313" key="2">
    <source>
        <dbReference type="EMBL" id="KAA6396310.1"/>
    </source>
</evidence>
<feature type="region of interest" description="Disordered" evidence="1">
    <location>
        <begin position="247"/>
        <end position="314"/>
    </location>
</feature>
<comment type="caution">
    <text evidence="2">The sequence shown here is derived from an EMBL/GenBank/DDBJ whole genome shotgun (WGS) entry which is preliminary data.</text>
</comment>
<reference evidence="2 3" key="1">
    <citation type="submission" date="2019-03" db="EMBL/GenBank/DDBJ databases">
        <title>Single cell metagenomics reveals metabolic interactions within the superorganism composed of flagellate Streblomastix strix and complex community of Bacteroidetes bacteria on its surface.</title>
        <authorList>
            <person name="Treitli S.C."/>
            <person name="Kolisko M."/>
            <person name="Husnik F."/>
            <person name="Keeling P."/>
            <person name="Hampl V."/>
        </authorList>
    </citation>
    <scope>NUCLEOTIDE SEQUENCE [LARGE SCALE GENOMIC DNA]</scope>
    <source>
        <strain evidence="2">ST1C</strain>
    </source>
</reference>
<gene>
    <name evidence="2" type="ORF">EZS28_008166</name>
</gene>
<sequence>MGFFFGIANFGSKIIGGVKKAAQCVVPALCKVLSTISGPVEMIHPAIGGALGAGANLAGAVDRLKRGNSGQSLLSNDEYQLFIDNEGALIYTANNLIVDGMATDFALKIDPLGLLTIKNLKVINFDFVNQIVQLDNEMNQFQASVGSFEGNISDIQQDVVVIQQELVRQQHFRGYYLTIYKTYNLPNAADGDYAYSAEDLQEYIYDSSSHHLIKWIQSEHTVPDQLAPASDSLPLVDGIAAAGISNEYSRGDHRHPDNVSTTIPEKDSSTGNVGTKTTYARSDHQHPLQFSSNNPVTDSASGSYGSTTDYALSNHSHPINVETNARNIPKPDGQGDNYTSTFYARNDHIHPLSVSVLDPLPDGEATAGVANTYARSDHVHPINVSSDVPIKDTSNRVVGINTTFSRSDHAHPLNVTIAIPIKCSSTVVIAGIQNTYARIDHQHPLQISTTSIPVADAGSGLVGNSICYASAAYAHPFQVTSVYPLPDIDGTGTARNSSFYARSNHAHPINVYPNNGSLPKPNFNPSNGTSPYYSRHDHVHLLTVTFLENLTAPGQVGSGVSDLQVLRSDGKSKPLSDFMLV</sequence>
<dbReference type="Proteomes" id="UP000324800">
    <property type="component" value="Unassembled WGS sequence"/>
</dbReference>